<dbReference type="RefSeq" id="WP_146453779.1">
    <property type="nucleotide sequence ID" value="NZ_SJPW01000001.1"/>
</dbReference>
<dbReference type="EC" id="3.1.3.16" evidence="3"/>
<dbReference type="GO" id="GO:0004722">
    <property type="term" value="F:protein serine/threonine phosphatase activity"/>
    <property type="evidence" value="ECO:0007669"/>
    <property type="project" value="UniProtKB-EC"/>
</dbReference>
<evidence type="ECO:0000259" key="1">
    <source>
        <dbReference type="PROSITE" id="PS50042"/>
    </source>
</evidence>
<dbReference type="CDD" id="cd00038">
    <property type="entry name" value="CAP_ED"/>
    <property type="match status" value="1"/>
</dbReference>
<protein>
    <submittedName>
        <fullName evidence="3">Serine/threonine phosphatase stp</fullName>
        <ecNumber evidence="3">3.1.3.16</ecNumber>
    </submittedName>
</protein>
<dbReference type="OrthoDB" id="9801841at2"/>
<dbReference type="Proteomes" id="UP000318288">
    <property type="component" value="Unassembled WGS sequence"/>
</dbReference>
<dbReference type="SMART" id="SM00100">
    <property type="entry name" value="cNMP"/>
    <property type="match status" value="1"/>
</dbReference>
<proteinExistence type="predicted"/>
<evidence type="ECO:0000259" key="2">
    <source>
        <dbReference type="PROSITE" id="PS51746"/>
    </source>
</evidence>
<keyword evidence="3" id="KW-0378">Hydrolase</keyword>
<dbReference type="InterPro" id="IPR036457">
    <property type="entry name" value="PPM-type-like_dom_sf"/>
</dbReference>
<dbReference type="InterPro" id="IPR014710">
    <property type="entry name" value="RmlC-like_jellyroll"/>
</dbReference>
<dbReference type="SUPFAM" id="SSF81606">
    <property type="entry name" value="PP2C-like"/>
    <property type="match status" value="1"/>
</dbReference>
<evidence type="ECO:0000313" key="4">
    <source>
        <dbReference type="Proteomes" id="UP000318288"/>
    </source>
</evidence>
<evidence type="ECO:0000313" key="3">
    <source>
        <dbReference type="EMBL" id="TWU60180.1"/>
    </source>
</evidence>
<dbReference type="SMART" id="SM00331">
    <property type="entry name" value="PP2C_SIG"/>
    <property type="match status" value="1"/>
</dbReference>
<reference evidence="3 4" key="1">
    <citation type="submission" date="2019-02" db="EMBL/GenBank/DDBJ databases">
        <title>Deep-cultivation of Planctomycetes and their phenomic and genomic characterization uncovers novel biology.</title>
        <authorList>
            <person name="Wiegand S."/>
            <person name="Jogler M."/>
            <person name="Boedeker C."/>
            <person name="Pinto D."/>
            <person name="Vollmers J."/>
            <person name="Rivas-Marin E."/>
            <person name="Kohn T."/>
            <person name="Peeters S.H."/>
            <person name="Heuer A."/>
            <person name="Rast P."/>
            <person name="Oberbeckmann S."/>
            <person name="Bunk B."/>
            <person name="Jeske O."/>
            <person name="Meyerdierks A."/>
            <person name="Storesund J.E."/>
            <person name="Kallscheuer N."/>
            <person name="Luecker S."/>
            <person name="Lage O.M."/>
            <person name="Pohl T."/>
            <person name="Merkel B.J."/>
            <person name="Hornburger P."/>
            <person name="Mueller R.-W."/>
            <person name="Bruemmer F."/>
            <person name="Labrenz M."/>
            <person name="Spormann A.M."/>
            <person name="Op Den Camp H."/>
            <person name="Overmann J."/>
            <person name="Amann R."/>
            <person name="Jetten M.S.M."/>
            <person name="Mascher T."/>
            <person name="Medema M.H."/>
            <person name="Devos D.P."/>
            <person name="Kaster A.-K."/>
            <person name="Ovreas L."/>
            <person name="Rohde M."/>
            <person name="Galperin M.Y."/>
            <person name="Jogler C."/>
        </authorList>
    </citation>
    <scope>NUCLEOTIDE SEQUENCE [LARGE SCALE GENOMIC DNA]</scope>
    <source>
        <strain evidence="3 4">Poly51</strain>
    </source>
</reference>
<dbReference type="SUPFAM" id="SSF51206">
    <property type="entry name" value="cAMP-binding domain-like"/>
    <property type="match status" value="1"/>
</dbReference>
<dbReference type="InterPro" id="IPR018490">
    <property type="entry name" value="cNMP-bd_dom_sf"/>
</dbReference>
<dbReference type="CDD" id="cd00143">
    <property type="entry name" value="PP2Cc"/>
    <property type="match status" value="1"/>
</dbReference>
<name>A0A5C6FH46_9BACT</name>
<dbReference type="InterPro" id="IPR000595">
    <property type="entry name" value="cNMP-bd_dom"/>
</dbReference>
<organism evidence="3 4">
    <name type="scientific">Rubripirellula tenax</name>
    <dbReference type="NCBI Taxonomy" id="2528015"/>
    <lineage>
        <taxon>Bacteria</taxon>
        <taxon>Pseudomonadati</taxon>
        <taxon>Planctomycetota</taxon>
        <taxon>Planctomycetia</taxon>
        <taxon>Pirellulales</taxon>
        <taxon>Pirellulaceae</taxon>
        <taxon>Rubripirellula</taxon>
    </lineage>
</organism>
<gene>
    <name evidence="3" type="primary">stp_1</name>
    <name evidence="3" type="ORF">Poly51_04550</name>
</gene>
<dbReference type="PROSITE" id="PS50042">
    <property type="entry name" value="CNMP_BINDING_3"/>
    <property type="match status" value="1"/>
</dbReference>
<dbReference type="EMBL" id="SJPW01000001">
    <property type="protein sequence ID" value="TWU60180.1"/>
    <property type="molecule type" value="Genomic_DNA"/>
</dbReference>
<comment type="caution">
    <text evidence="3">The sequence shown here is derived from an EMBL/GenBank/DDBJ whole genome shotgun (WGS) entry which is preliminary data.</text>
</comment>
<accession>A0A5C6FH46</accession>
<dbReference type="InterPro" id="IPR001932">
    <property type="entry name" value="PPM-type_phosphatase-like_dom"/>
</dbReference>
<feature type="domain" description="Cyclic nucleotide-binding" evidence="1">
    <location>
        <begin position="273"/>
        <end position="388"/>
    </location>
</feature>
<dbReference type="Pfam" id="PF13672">
    <property type="entry name" value="PP2C_2"/>
    <property type="match status" value="1"/>
</dbReference>
<keyword evidence="4" id="KW-1185">Reference proteome</keyword>
<dbReference type="SMART" id="SM00332">
    <property type="entry name" value="PP2Cc"/>
    <property type="match status" value="1"/>
</dbReference>
<dbReference type="Pfam" id="PF00027">
    <property type="entry name" value="cNMP_binding"/>
    <property type="match status" value="1"/>
</dbReference>
<dbReference type="PANTHER" id="PTHR47992">
    <property type="entry name" value="PROTEIN PHOSPHATASE"/>
    <property type="match status" value="1"/>
</dbReference>
<dbReference type="Gene3D" id="3.60.40.10">
    <property type="entry name" value="PPM-type phosphatase domain"/>
    <property type="match status" value="1"/>
</dbReference>
<feature type="domain" description="PPM-type phosphatase" evidence="2">
    <location>
        <begin position="4"/>
        <end position="249"/>
    </location>
</feature>
<dbReference type="AlphaFoldDB" id="A0A5C6FH46"/>
<sequence precursor="true">MKIVASALSDRGLLRDGNEDQYLIDESLGLYMVCDGMGGHVAGEVAAERAIEFASEHISAHSEVLESAAGQPDRYVRIQQIAEEAVQTASQEVHQLSRSSPKYAGMGTTLTMLVIVDDKAIIAHVGDSRMYLMRGGEIHQLTVDHTLANEMFLCGGLTKEEAATSRYQHVLTRSIGPHQFVTVDTLLFDLIPGDRLLLCSDGLSNYFADESVIAELLAQKEITGQPQQLIEFAKEAGGADNITAVVVDTLLDSDAESEPDADERMEALRNSFLGRGLSVRRLLYLITTSTVIHCNAGKEFLEMGDRCPGMFIVLEGSFRFTDDDSFESKLVKGDCFGQGNLILPAKSHARLIANEPSRMLLIDREKFNRLTKRIPRLGNALLRNLSQHLSKAMVASTDFSPGRRKDLGTSS</sequence>
<dbReference type="PROSITE" id="PS51746">
    <property type="entry name" value="PPM_2"/>
    <property type="match status" value="1"/>
</dbReference>
<dbReference type="InterPro" id="IPR015655">
    <property type="entry name" value="PP2C"/>
</dbReference>
<dbReference type="Gene3D" id="2.60.120.10">
    <property type="entry name" value="Jelly Rolls"/>
    <property type="match status" value="1"/>
</dbReference>